<evidence type="ECO:0000256" key="5">
    <source>
        <dbReference type="ARBA" id="ARBA00022833"/>
    </source>
</evidence>
<dbReference type="Pfam" id="PF20645">
    <property type="entry name" value="Rrn7_cyclin_C"/>
    <property type="match status" value="1"/>
</dbReference>
<feature type="domain" description="Rrn7/TAF1B C-terminal cyclin" evidence="13">
    <location>
        <begin position="235"/>
        <end position="404"/>
    </location>
</feature>
<dbReference type="Pfam" id="PF11781">
    <property type="entry name" value="Zn_ribbon_RRN7"/>
    <property type="match status" value="1"/>
</dbReference>
<evidence type="ECO:0000256" key="8">
    <source>
        <dbReference type="ARBA" id="ARBA00023163"/>
    </source>
</evidence>
<keyword evidence="15" id="KW-1185">Reference proteome</keyword>
<dbReference type="GO" id="GO:0008270">
    <property type="term" value="F:zinc ion binding"/>
    <property type="evidence" value="ECO:0007669"/>
    <property type="project" value="UniProtKB-KW"/>
</dbReference>
<comment type="caution">
    <text evidence="14">The sequence shown here is derived from an EMBL/GenBank/DDBJ whole genome shotgun (WGS) entry which is preliminary data.</text>
</comment>
<dbReference type="InterPro" id="IPR021752">
    <property type="entry name" value="TF_Rrn7_Zf"/>
</dbReference>
<evidence type="ECO:0000259" key="12">
    <source>
        <dbReference type="Pfam" id="PF20644"/>
    </source>
</evidence>
<evidence type="ECO:0000256" key="7">
    <source>
        <dbReference type="ARBA" id="ARBA00023125"/>
    </source>
</evidence>
<comment type="subcellular location">
    <subcellularLocation>
        <location evidence="1">Nucleus</location>
        <location evidence="1">Nucleolus</location>
    </subcellularLocation>
</comment>
<name>A0A1V8SFE8_9PEZI</name>
<feature type="region of interest" description="Disordered" evidence="10">
    <location>
        <begin position="130"/>
        <end position="163"/>
    </location>
</feature>
<keyword evidence="4" id="KW-0863">Zinc-finger</keyword>
<dbReference type="InterPro" id="IPR048540">
    <property type="entry name" value="Rrn7_cyclin_N"/>
</dbReference>
<keyword evidence="6" id="KW-0805">Transcription regulation</keyword>
<feature type="domain" description="RRN7-type" evidence="11">
    <location>
        <begin position="10"/>
        <end position="39"/>
    </location>
</feature>
<evidence type="ECO:0000313" key="15">
    <source>
        <dbReference type="Proteomes" id="UP000192596"/>
    </source>
</evidence>
<dbReference type="Pfam" id="PF20644">
    <property type="entry name" value="Rrn7_cyclin_N"/>
    <property type="match status" value="1"/>
</dbReference>
<dbReference type="GO" id="GO:0070860">
    <property type="term" value="C:RNA polymerase I core factor complex"/>
    <property type="evidence" value="ECO:0007669"/>
    <property type="project" value="InterPro"/>
</dbReference>
<comment type="similarity">
    <text evidence="2">Belongs to the RRN7/TAF1B family.</text>
</comment>
<evidence type="ECO:0000256" key="10">
    <source>
        <dbReference type="SAM" id="MobiDB-lite"/>
    </source>
</evidence>
<evidence type="ECO:0000259" key="11">
    <source>
        <dbReference type="Pfam" id="PF11781"/>
    </source>
</evidence>
<accession>A0A1V8SFE8</accession>
<keyword evidence="7" id="KW-0238">DNA-binding</keyword>
<dbReference type="InterPro" id="IPR048538">
    <property type="entry name" value="Rrn7_cyclin_C"/>
</dbReference>
<dbReference type="EMBL" id="NAJO01000050">
    <property type="protein sequence ID" value="OQN97884.1"/>
    <property type="molecule type" value="Genomic_DNA"/>
</dbReference>
<organism evidence="14 15">
    <name type="scientific">Cryoendolithus antarcticus</name>
    <dbReference type="NCBI Taxonomy" id="1507870"/>
    <lineage>
        <taxon>Eukaryota</taxon>
        <taxon>Fungi</taxon>
        <taxon>Dikarya</taxon>
        <taxon>Ascomycota</taxon>
        <taxon>Pezizomycotina</taxon>
        <taxon>Dothideomycetes</taxon>
        <taxon>Dothideomycetidae</taxon>
        <taxon>Cladosporiales</taxon>
        <taxon>Cladosporiaceae</taxon>
        <taxon>Cryoendolithus</taxon>
    </lineage>
</organism>
<dbReference type="InParanoid" id="A0A1V8SFE8"/>
<keyword evidence="3" id="KW-0479">Metal-binding</keyword>
<proteinExistence type="inferred from homology"/>
<evidence type="ECO:0000256" key="2">
    <source>
        <dbReference type="ARBA" id="ARBA00006899"/>
    </source>
</evidence>
<evidence type="ECO:0000256" key="3">
    <source>
        <dbReference type="ARBA" id="ARBA00022723"/>
    </source>
</evidence>
<dbReference type="PANTHER" id="PTHR31576">
    <property type="entry name" value="TATA BOX-BINDING PROTEIN-ASSOCIATED FACTOR RNA POLYMERASE I SUBUNIT B"/>
    <property type="match status" value="1"/>
</dbReference>
<evidence type="ECO:0000256" key="4">
    <source>
        <dbReference type="ARBA" id="ARBA00022771"/>
    </source>
</evidence>
<keyword evidence="9" id="KW-0539">Nucleus</keyword>
<evidence type="ECO:0000256" key="1">
    <source>
        <dbReference type="ARBA" id="ARBA00004604"/>
    </source>
</evidence>
<gene>
    <name evidence="14" type="ORF">B0A48_16195</name>
</gene>
<evidence type="ECO:0000313" key="14">
    <source>
        <dbReference type="EMBL" id="OQN97884.1"/>
    </source>
</evidence>
<dbReference type="STRING" id="1507870.A0A1V8SFE8"/>
<keyword evidence="5" id="KW-0862">Zinc</keyword>
<evidence type="ECO:0000256" key="6">
    <source>
        <dbReference type="ARBA" id="ARBA00023015"/>
    </source>
</evidence>
<dbReference type="GO" id="GO:0001164">
    <property type="term" value="F:RNA polymerase I core promoter sequence-specific DNA binding"/>
    <property type="evidence" value="ECO:0007669"/>
    <property type="project" value="InterPro"/>
</dbReference>
<protein>
    <submittedName>
        <fullName evidence="14">Uncharacterized protein</fullName>
    </submittedName>
</protein>
<keyword evidence="8" id="KW-0804">Transcription</keyword>
<dbReference type="PANTHER" id="PTHR31576:SF2">
    <property type="entry name" value="TATA BOX-BINDING PROTEIN-ASSOCIATED FACTOR RNA POLYMERASE I SUBUNIT B"/>
    <property type="match status" value="1"/>
</dbReference>
<evidence type="ECO:0000259" key="13">
    <source>
        <dbReference type="Pfam" id="PF20645"/>
    </source>
</evidence>
<dbReference type="OrthoDB" id="428577at2759"/>
<dbReference type="Proteomes" id="UP000192596">
    <property type="component" value="Unassembled WGS sequence"/>
</dbReference>
<dbReference type="AlphaFoldDB" id="A0A1V8SFE8"/>
<dbReference type="GO" id="GO:0042790">
    <property type="term" value="P:nucleolar large rRNA transcription by RNA polymerase I"/>
    <property type="evidence" value="ECO:0007669"/>
    <property type="project" value="TreeGrafter"/>
</dbReference>
<reference evidence="15" key="1">
    <citation type="submission" date="2017-03" db="EMBL/GenBank/DDBJ databases">
        <title>Genomes of endolithic fungi from Antarctica.</title>
        <authorList>
            <person name="Coleine C."/>
            <person name="Masonjones S."/>
            <person name="Stajich J.E."/>
        </authorList>
    </citation>
    <scope>NUCLEOTIDE SEQUENCE [LARGE SCALE GENOMIC DNA]</scope>
    <source>
        <strain evidence="15">CCFEE 5527</strain>
    </source>
</reference>
<sequence length="545" mass="61457">MSSRPKRRPEPCNNENCGSRRFHQGEDGYTYCDQGHQQSDRGAAVVEDTGELVLAGRKHRRVDSDAESMKTGRTFEGSKAVEYYLIALQVVLRKQVQWLVDEAKVSGEIEGIVRELWALRLRKVQFRDGYESGTDTEGQSQLFSSQSEGESGTETNASQNSRRKASTSGIATLVDTLALCYIATLLLRLPITIADFIRLADKGSLPYYQAIILVQKSLTEKLPGQYQSLLEPQSILKAEDLQRRVFDTAKQFHEDFGMSMPAVNHPLVLYRWMRTLALPIEVFAATTRLARMLGLDFGFLFEGVRRSDFPLRYPEARLMALLVVATKLLFPCDDHERHPASAQDMSALRMDWDAWQKSQSSDAEEFTKPELMSHSDAFAVTDTDCLSMGDEDLDRYLDWYQNNLASETVREQGRAGKEADFRRTMMGLFPARLSVASTTSPVLTDKHLERKDEISQRLGETQAHLTSLSIVLEHGFEDAVTRTGAFYKRHREVSELAGPISVLYEKASKLGGTSVSGMVKATFAVELRLEKIESRMRKEEAILHD</sequence>
<feature type="domain" description="Rrn7/TAF1B N-terminal cyclin" evidence="12">
    <location>
        <begin position="88"/>
        <end position="213"/>
    </location>
</feature>
<dbReference type="InterPro" id="IPR033599">
    <property type="entry name" value="TAF1B/Rrn7"/>
</dbReference>
<feature type="region of interest" description="Disordered" evidence="10">
    <location>
        <begin position="1"/>
        <end position="22"/>
    </location>
</feature>
<feature type="compositionally biased region" description="Polar residues" evidence="10">
    <location>
        <begin position="133"/>
        <end position="143"/>
    </location>
</feature>
<evidence type="ECO:0000256" key="9">
    <source>
        <dbReference type="ARBA" id="ARBA00023242"/>
    </source>
</evidence>
<feature type="compositionally biased region" description="Low complexity" evidence="10">
    <location>
        <begin position="144"/>
        <end position="155"/>
    </location>
</feature>
<dbReference type="FunCoup" id="A0A1V8SFE8">
    <property type="interactions" value="57"/>
</dbReference>